<dbReference type="EMBL" id="CP035495">
    <property type="protein sequence ID" value="QAY63081.1"/>
    <property type="molecule type" value="Genomic_DNA"/>
</dbReference>
<feature type="region of interest" description="Disordered" evidence="1">
    <location>
        <begin position="242"/>
        <end position="274"/>
    </location>
</feature>
<proteinExistence type="predicted"/>
<feature type="region of interest" description="Disordered" evidence="1">
    <location>
        <begin position="1"/>
        <end position="20"/>
    </location>
</feature>
<sequence length="274" mass="29923">MSDVEDVPVEGAPVGDPGVEPGGFIAPVAMEADPAELFAGDTGTLDPAARVVLVDLLRRRYLSAERTPERWQALLAHQTVIESRLHDLFVTLVVDRDRGIAYKRQVRSGEVDIPILLRDESYTRVETVLLVQLRTLHQQESRAGEVAARVDAEELEQWVFTYLDPAETNVALRQREVRAAIAKLVTEGFLVEEAPGRFRVTALVEVVLPVDRLAELAAWLRAGGRPAPEAAAHAVGSDAGFAAVLDDAAETDSDETDSDDTDSDETDSDEEDDE</sequence>
<dbReference type="Pfam" id="PF13835">
    <property type="entry name" value="DUF4194"/>
    <property type="match status" value="1"/>
</dbReference>
<dbReference type="OrthoDB" id="3725402at2"/>
<protein>
    <submittedName>
        <fullName evidence="2">DUF4194 domain-containing protein</fullName>
    </submittedName>
</protein>
<evidence type="ECO:0000313" key="2">
    <source>
        <dbReference type="EMBL" id="QAY63081.1"/>
    </source>
</evidence>
<feature type="compositionally biased region" description="Acidic residues" evidence="1">
    <location>
        <begin position="247"/>
        <end position="274"/>
    </location>
</feature>
<evidence type="ECO:0000313" key="3">
    <source>
        <dbReference type="Proteomes" id="UP000291758"/>
    </source>
</evidence>
<keyword evidence="3" id="KW-1185">Reference proteome</keyword>
<name>A0A4V0YE60_9MICO</name>
<dbReference type="Proteomes" id="UP000291758">
    <property type="component" value="Chromosome"/>
</dbReference>
<dbReference type="AlphaFoldDB" id="A0A4V0YE60"/>
<dbReference type="InterPro" id="IPR025449">
    <property type="entry name" value="JetB"/>
</dbReference>
<organism evidence="2 3">
    <name type="scientific">Xylanimonas allomyrinae</name>
    <dbReference type="NCBI Taxonomy" id="2509459"/>
    <lineage>
        <taxon>Bacteria</taxon>
        <taxon>Bacillati</taxon>
        <taxon>Actinomycetota</taxon>
        <taxon>Actinomycetes</taxon>
        <taxon>Micrococcales</taxon>
        <taxon>Promicromonosporaceae</taxon>
        <taxon>Xylanimonas</taxon>
    </lineage>
</organism>
<accession>A0A4V0YE60</accession>
<dbReference type="KEGG" id="xyl:ET495_07305"/>
<evidence type="ECO:0000256" key="1">
    <source>
        <dbReference type="SAM" id="MobiDB-lite"/>
    </source>
</evidence>
<gene>
    <name evidence="2" type="ORF">ET495_07305</name>
</gene>
<dbReference type="RefSeq" id="WP_129203845.1">
    <property type="nucleotide sequence ID" value="NZ_CP035495.1"/>
</dbReference>
<reference evidence="2 3" key="1">
    <citation type="submission" date="2019-01" db="EMBL/GenBank/DDBJ databases">
        <title>Genome sequencing of strain 2JSPR-7.</title>
        <authorList>
            <person name="Heo J."/>
            <person name="Kim S.-J."/>
            <person name="Kim J.-S."/>
            <person name="Hong S.-B."/>
            <person name="Kwon S.-W."/>
        </authorList>
    </citation>
    <scope>NUCLEOTIDE SEQUENCE [LARGE SCALE GENOMIC DNA]</scope>
    <source>
        <strain evidence="2 3">2JSPR-7</strain>
    </source>
</reference>